<dbReference type="InterPro" id="IPR051170">
    <property type="entry name" value="Neural/epithelial_adhesion"/>
</dbReference>
<dbReference type="GO" id="GO:0043005">
    <property type="term" value="C:neuron projection"/>
    <property type="evidence" value="ECO:0007669"/>
    <property type="project" value="TreeGrafter"/>
</dbReference>
<evidence type="ECO:0000256" key="3">
    <source>
        <dbReference type="ARBA" id="ARBA00022729"/>
    </source>
</evidence>
<dbReference type="InterPro" id="IPR036179">
    <property type="entry name" value="Ig-like_dom_sf"/>
</dbReference>
<keyword evidence="8" id="KW-0393">Immunoglobulin domain</keyword>
<dbReference type="SUPFAM" id="SSF48726">
    <property type="entry name" value="Immunoglobulin"/>
    <property type="match status" value="3"/>
</dbReference>
<dbReference type="SMART" id="SM00409">
    <property type="entry name" value="IG"/>
    <property type="match status" value="3"/>
</dbReference>
<dbReference type="InterPro" id="IPR013783">
    <property type="entry name" value="Ig-like_fold"/>
</dbReference>
<dbReference type="AlphaFoldDB" id="A0AAN8XUB3"/>
<dbReference type="SMART" id="SM00408">
    <property type="entry name" value="IGc2"/>
    <property type="match status" value="3"/>
</dbReference>
<dbReference type="PANTHER" id="PTHR12231">
    <property type="entry name" value="CTX-RELATED TYPE I TRANSMEMBRANE PROTEIN"/>
    <property type="match status" value="1"/>
</dbReference>
<evidence type="ECO:0000313" key="12">
    <source>
        <dbReference type="Proteomes" id="UP001381693"/>
    </source>
</evidence>
<dbReference type="InterPro" id="IPR007110">
    <property type="entry name" value="Ig-like_dom"/>
</dbReference>
<keyword evidence="7" id="KW-0325">Glycoprotein</keyword>
<dbReference type="Proteomes" id="UP001381693">
    <property type="component" value="Unassembled WGS sequence"/>
</dbReference>
<accession>A0AAN8XUB3</accession>
<evidence type="ECO:0000256" key="7">
    <source>
        <dbReference type="ARBA" id="ARBA00023180"/>
    </source>
</evidence>
<feature type="domain" description="Ig-like" evidence="10">
    <location>
        <begin position="32"/>
        <end position="125"/>
    </location>
</feature>
<evidence type="ECO:0000256" key="4">
    <source>
        <dbReference type="ARBA" id="ARBA00022737"/>
    </source>
</evidence>
<dbReference type="Pfam" id="PF07686">
    <property type="entry name" value="V-set"/>
    <property type="match status" value="1"/>
</dbReference>
<protein>
    <recommendedName>
        <fullName evidence="10">Ig-like domain-containing protein</fullName>
    </recommendedName>
</protein>
<keyword evidence="12" id="KW-1185">Reference proteome</keyword>
<feature type="domain" description="Ig-like" evidence="10">
    <location>
        <begin position="138"/>
        <end position="235"/>
    </location>
</feature>
<keyword evidence="3" id="KW-0732">Signal</keyword>
<evidence type="ECO:0000256" key="8">
    <source>
        <dbReference type="ARBA" id="ARBA00023319"/>
    </source>
</evidence>
<keyword evidence="4" id="KW-0677">Repeat</keyword>
<reference evidence="11 12" key="1">
    <citation type="submission" date="2023-11" db="EMBL/GenBank/DDBJ databases">
        <title>Halocaridina rubra genome assembly.</title>
        <authorList>
            <person name="Smith C."/>
        </authorList>
    </citation>
    <scope>NUCLEOTIDE SEQUENCE [LARGE SCALE GENOMIC DNA]</scope>
    <source>
        <strain evidence="11">EP-1</strain>
        <tissue evidence="11">Whole</tissue>
    </source>
</reference>
<name>A0AAN8XUB3_HALRR</name>
<dbReference type="EMBL" id="JAXCGZ010002133">
    <property type="protein sequence ID" value="KAK7084349.1"/>
    <property type="molecule type" value="Genomic_DNA"/>
</dbReference>
<dbReference type="InterPro" id="IPR003598">
    <property type="entry name" value="Ig_sub2"/>
</dbReference>
<evidence type="ECO:0000259" key="10">
    <source>
        <dbReference type="PROSITE" id="PS50835"/>
    </source>
</evidence>
<keyword evidence="6" id="KW-1015">Disulfide bond</keyword>
<proteinExistence type="predicted"/>
<dbReference type="Pfam" id="PF13927">
    <property type="entry name" value="Ig_3"/>
    <property type="match status" value="2"/>
</dbReference>
<keyword evidence="5 9" id="KW-0472">Membrane</keyword>
<dbReference type="PROSITE" id="PS50835">
    <property type="entry name" value="IG_LIKE"/>
    <property type="match status" value="3"/>
</dbReference>
<dbReference type="InterPro" id="IPR003599">
    <property type="entry name" value="Ig_sub"/>
</dbReference>
<comment type="caution">
    <text evidence="11">The sequence shown here is derived from an EMBL/GenBank/DDBJ whole genome shotgun (WGS) entry which is preliminary data.</text>
</comment>
<keyword evidence="2" id="KW-1003">Cell membrane</keyword>
<evidence type="ECO:0000256" key="5">
    <source>
        <dbReference type="ARBA" id="ARBA00023136"/>
    </source>
</evidence>
<evidence type="ECO:0000256" key="6">
    <source>
        <dbReference type="ARBA" id="ARBA00023157"/>
    </source>
</evidence>
<evidence type="ECO:0000256" key="1">
    <source>
        <dbReference type="ARBA" id="ARBA00004236"/>
    </source>
</evidence>
<keyword evidence="9" id="KW-1133">Transmembrane helix</keyword>
<dbReference type="SMART" id="SM00406">
    <property type="entry name" value="IGv"/>
    <property type="match status" value="3"/>
</dbReference>
<evidence type="ECO:0000256" key="9">
    <source>
        <dbReference type="SAM" id="Phobius"/>
    </source>
</evidence>
<evidence type="ECO:0000256" key="2">
    <source>
        <dbReference type="ARBA" id="ARBA00022475"/>
    </source>
</evidence>
<dbReference type="GO" id="GO:0005886">
    <property type="term" value="C:plasma membrane"/>
    <property type="evidence" value="ECO:0007669"/>
    <property type="project" value="UniProtKB-SubCell"/>
</dbReference>
<feature type="transmembrane region" description="Helical" evidence="9">
    <location>
        <begin position="14"/>
        <end position="31"/>
    </location>
</feature>
<evidence type="ECO:0000313" key="11">
    <source>
        <dbReference type="EMBL" id="KAK7084349.1"/>
    </source>
</evidence>
<gene>
    <name evidence="11" type="ORF">SK128_016380</name>
</gene>
<keyword evidence="9" id="KW-0812">Transmembrane</keyword>
<feature type="domain" description="Ig-like" evidence="10">
    <location>
        <begin position="238"/>
        <end position="333"/>
    </location>
</feature>
<dbReference type="FunFam" id="2.60.40.10:FF:000328">
    <property type="entry name" value="CLUMA_CG000981, isoform A"/>
    <property type="match status" value="1"/>
</dbReference>
<dbReference type="PANTHER" id="PTHR12231:SF269">
    <property type="entry name" value="FASCILIN 2-LIKE PROTEIN"/>
    <property type="match status" value="1"/>
</dbReference>
<comment type="subcellular location">
    <subcellularLocation>
        <location evidence="1">Cell membrane</location>
    </subcellularLocation>
</comment>
<organism evidence="11 12">
    <name type="scientific">Halocaridina rubra</name>
    <name type="common">Hawaiian red shrimp</name>
    <dbReference type="NCBI Taxonomy" id="373956"/>
    <lineage>
        <taxon>Eukaryota</taxon>
        <taxon>Metazoa</taxon>
        <taxon>Ecdysozoa</taxon>
        <taxon>Arthropoda</taxon>
        <taxon>Crustacea</taxon>
        <taxon>Multicrustacea</taxon>
        <taxon>Malacostraca</taxon>
        <taxon>Eumalacostraca</taxon>
        <taxon>Eucarida</taxon>
        <taxon>Decapoda</taxon>
        <taxon>Pleocyemata</taxon>
        <taxon>Caridea</taxon>
        <taxon>Atyoidea</taxon>
        <taxon>Atyidae</taxon>
        <taxon>Halocaridina</taxon>
    </lineage>
</organism>
<dbReference type="Gene3D" id="2.60.40.10">
    <property type="entry name" value="Immunoglobulins"/>
    <property type="match status" value="3"/>
</dbReference>
<sequence length="412" mass="46545">MEHSELLISHYQRLIWTTVTLIVLVGCTYSLPKNTLLDINKLTVPVGGDATLSCAATKHVNEWVRWDRVDTGDILAMEKHVIVSDPRISISLWDNHTWTLSIIDIQKEDEGIYRCAAHARPSSMQDTYLEVVEVPKAPSIVMSSMNTSVQEGSTLILVCRVDGHPKPVVTWTRVDQKAINLISNAISMEKRKEMSYVGEVLKLTEISKEDAGPYRCLANNSISPEATEIMHIEVTYKPKIKVYRPLIVVPLGSEVRLNCTVVTSSMTTTHWSRTPDASGMIMVGEEYAVREQHYQNAINMTLIIREFQRQQSGVYFCVARNTHGSNAGKVEVYNFQPETEALQTTGSGSNSIYRVTDPEKNLIAVDINPKRGHKNLAESANKNKHQQKKNMRSSYFNLLSFLRFYGLLMSYY</sequence>
<dbReference type="InterPro" id="IPR013106">
    <property type="entry name" value="Ig_V-set"/>
</dbReference>